<evidence type="ECO:0000313" key="1">
    <source>
        <dbReference type="EMBL" id="QJA96991.1"/>
    </source>
</evidence>
<sequence>MDNLAAQQRYIEEQEPEQIKALVKELYRLAKPVMRLWKTMP</sequence>
<protein>
    <submittedName>
        <fullName evidence="1">Uncharacterized protein</fullName>
    </submittedName>
</protein>
<gene>
    <name evidence="1" type="ORF">MM415B06885_0011</name>
</gene>
<organism evidence="1">
    <name type="scientific">viral metagenome</name>
    <dbReference type="NCBI Taxonomy" id="1070528"/>
    <lineage>
        <taxon>unclassified sequences</taxon>
        <taxon>metagenomes</taxon>
        <taxon>organismal metagenomes</taxon>
    </lineage>
</organism>
<reference evidence="1" key="1">
    <citation type="submission" date="2020-03" db="EMBL/GenBank/DDBJ databases">
        <title>The deep terrestrial virosphere.</title>
        <authorList>
            <person name="Holmfeldt K."/>
            <person name="Nilsson E."/>
            <person name="Simone D."/>
            <person name="Lopez-Fernandez M."/>
            <person name="Wu X."/>
            <person name="de Brujin I."/>
            <person name="Lundin D."/>
            <person name="Andersson A."/>
            <person name="Bertilsson S."/>
            <person name="Dopson M."/>
        </authorList>
    </citation>
    <scope>NUCLEOTIDE SEQUENCE</scope>
    <source>
        <strain evidence="1">MM415B06885</strain>
    </source>
</reference>
<dbReference type="AlphaFoldDB" id="A0A6M3LVM8"/>
<accession>A0A6M3LVM8</accession>
<proteinExistence type="predicted"/>
<name>A0A6M3LVM8_9ZZZZ</name>
<dbReference type="EMBL" id="MT143452">
    <property type="protein sequence ID" value="QJA96991.1"/>
    <property type="molecule type" value="Genomic_DNA"/>
</dbReference>